<proteinExistence type="predicted"/>
<reference evidence="1" key="1">
    <citation type="submission" date="2022-06" db="EMBL/GenBank/DDBJ databases">
        <title>Phylogenomic reconstructions and comparative analyses of Kickxellomycotina fungi.</title>
        <authorList>
            <person name="Reynolds N.K."/>
            <person name="Stajich J.E."/>
            <person name="Barry K."/>
            <person name="Grigoriev I.V."/>
            <person name="Crous P."/>
            <person name="Smith M.E."/>
        </authorList>
    </citation>
    <scope>NUCLEOTIDE SEQUENCE</scope>
    <source>
        <strain evidence="1">RSA 2271</strain>
    </source>
</reference>
<protein>
    <submittedName>
        <fullName evidence="1">Uncharacterized protein</fullName>
    </submittedName>
</protein>
<sequence length="230" mass="24752">MPSPSVSNSITIEVRGLAHLWLNSTAELPDYITRYTATPQRLHDCDLPTNQWIQGHVIYRPQHAAANDGGELRYLGIVGIPSSAPPASAALTHKCCLGKHEDELPRFFDLYLLEYSRASADAEPSLVGVVRDVQKVAGTGDSITLHSPSSNTSGNDDTISAICPDGDTAQLPPAHFCSFETRIVKTGVAAAEYLGQLHYRHEHDTGQTSPSPALVCIGSMRLAFIPNPAP</sequence>
<organism evidence="1 2">
    <name type="scientific">Spiromyces aspiralis</name>
    <dbReference type="NCBI Taxonomy" id="68401"/>
    <lineage>
        <taxon>Eukaryota</taxon>
        <taxon>Fungi</taxon>
        <taxon>Fungi incertae sedis</taxon>
        <taxon>Zoopagomycota</taxon>
        <taxon>Kickxellomycotina</taxon>
        <taxon>Kickxellomycetes</taxon>
        <taxon>Kickxellales</taxon>
        <taxon>Kickxellaceae</taxon>
        <taxon>Spiromyces</taxon>
    </lineage>
</organism>
<dbReference type="EMBL" id="JAMZIH010001154">
    <property type="protein sequence ID" value="KAJ1678453.1"/>
    <property type="molecule type" value="Genomic_DNA"/>
</dbReference>
<name>A0ACC1HRR1_9FUNG</name>
<evidence type="ECO:0000313" key="2">
    <source>
        <dbReference type="Proteomes" id="UP001145114"/>
    </source>
</evidence>
<comment type="caution">
    <text evidence="1">The sequence shown here is derived from an EMBL/GenBank/DDBJ whole genome shotgun (WGS) entry which is preliminary data.</text>
</comment>
<keyword evidence="2" id="KW-1185">Reference proteome</keyword>
<gene>
    <name evidence="1" type="ORF">EV182_004020</name>
</gene>
<accession>A0ACC1HRR1</accession>
<dbReference type="Proteomes" id="UP001145114">
    <property type="component" value="Unassembled WGS sequence"/>
</dbReference>
<evidence type="ECO:0000313" key="1">
    <source>
        <dbReference type="EMBL" id="KAJ1678453.1"/>
    </source>
</evidence>